<evidence type="ECO:0000313" key="2">
    <source>
        <dbReference type="Proteomes" id="UP000054097"/>
    </source>
</evidence>
<proteinExistence type="predicted"/>
<protein>
    <submittedName>
        <fullName evidence="1">Uncharacterized protein</fullName>
    </submittedName>
</protein>
<keyword evidence="2" id="KW-1185">Reference proteome</keyword>
<dbReference type="AlphaFoldDB" id="A0A0C2WHF3"/>
<accession>A0A0C2WHF3</accession>
<dbReference type="EMBL" id="KN824311">
    <property type="protein sequence ID" value="KIM25828.1"/>
    <property type="molecule type" value="Genomic_DNA"/>
</dbReference>
<name>A0A0C2WHF3_SERVB</name>
<sequence length="59" mass="6665">MAEWIEKMDEELVDTKIYDAKTEGYLCKFPNLITLYQTSIPPSPFPAGTAPQKASNYHA</sequence>
<evidence type="ECO:0000313" key="1">
    <source>
        <dbReference type="EMBL" id="KIM25828.1"/>
    </source>
</evidence>
<gene>
    <name evidence="1" type="ORF">M408DRAFT_204819</name>
</gene>
<organism evidence="1 2">
    <name type="scientific">Serendipita vermifera MAFF 305830</name>
    <dbReference type="NCBI Taxonomy" id="933852"/>
    <lineage>
        <taxon>Eukaryota</taxon>
        <taxon>Fungi</taxon>
        <taxon>Dikarya</taxon>
        <taxon>Basidiomycota</taxon>
        <taxon>Agaricomycotina</taxon>
        <taxon>Agaricomycetes</taxon>
        <taxon>Sebacinales</taxon>
        <taxon>Serendipitaceae</taxon>
        <taxon>Serendipita</taxon>
    </lineage>
</organism>
<dbReference type="HOGENOM" id="CLU_2962355_0_0_1"/>
<reference evidence="1 2" key="1">
    <citation type="submission" date="2014-04" db="EMBL/GenBank/DDBJ databases">
        <authorList>
            <consortium name="DOE Joint Genome Institute"/>
            <person name="Kuo A."/>
            <person name="Zuccaro A."/>
            <person name="Kohler A."/>
            <person name="Nagy L.G."/>
            <person name="Floudas D."/>
            <person name="Copeland A."/>
            <person name="Barry K.W."/>
            <person name="Cichocki N."/>
            <person name="Veneault-Fourrey C."/>
            <person name="LaButti K."/>
            <person name="Lindquist E.A."/>
            <person name="Lipzen A."/>
            <person name="Lundell T."/>
            <person name="Morin E."/>
            <person name="Murat C."/>
            <person name="Sun H."/>
            <person name="Tunlid A."/>
            <person name="Henrissat B."/>
            <person name="Grigoriev I.V."/>
            <person name="Hibbett D.S."/>
            <person name="Martin F."/>
            <person name="Nordberg H.P."/>
            <person name="Cantor M.N."/>
            <person name="Hua S.X."/>
        </authorList>
    </citation>
    <scope>NUCLEOTIDE SEQUENCE [LARGE SCALE GENOMIC DNA]</scope>
    <source>
        <strain evidence="1 2">MAFF 305830</strain>
    </source>
</reference>
<reference evidence="2" key="2">
    <citation type="submission" date="2015-01" db="EMBL/GenBank/DDBJ databases">
        <title>Evolutionary Origins and Diversification of the Mycorrhizal Mutualists.</title>
        <authorList>
            <consortium name="DOE Joint Genome Institute"/>
            <consortium name="Mycorrhizal Genomics Consortium"/>
            <person name="Kohler A."/>
            <person name="Kuo A."/>
            <person name="Nagy L.G."/>
            <person name="Floudas D."/>
            <person name="Copeland A."/>
            <person name="Barry K.W."/>
            <person name="Cichocki N."/>
            <person name="Veneault-Fourrey C."/>
            <person name="LaButti K."/>
            <person name="Lindquist E.A."/>
            <person name="Lipzen A."/>
            <person name="Lundell T."/>
            <person name="Morin E."/>
            <person name="Murat C."/>
            <person name="Riley R."/>
            <person name="Ohm R."/>
            <person name="Sun H."/>
            <person name="Tunlid A."/>
            <person name="Henrissat B."/>
            <person name="Grigoriev I.V."/>
            <person name="Hibbett D.S."/>
            <person name="Martin F."/>
        </authorList>
    </citation>
    <scope>NUCLEOTIDE SEQUENCE [LARGE SCALE GENOMIC DNA]</scope>
    <source>
        <strain evidence="2">MAFF 305830</strain>
    </source>
</reference>
<dbReference type="Proteomes" id="UP000054097">
    <property type="component" value="Unassembled WGS sequence"/>
</dbReference>